<keyword evidence="3" id="KW-1185">Reference proteome</keyword>
<evidence type="ECO:0000313" key="3">
    <source>
        <dbReference type="Proteomes" id="UP000005237"/>
    </source>
</evidence>
<evidence type="ECO:0000313" key="2">
    <source>
        <dbReference type="EnsemblMetazoa" id="CJA36415.1"/>
    </source>
</evidence>
<reference evidence="3" key="1">
    <citation type="submission" date="2010-08" db="EMBL/GenBank/DDBJ databases">
        <authorList>
            <consortium name="Caenorhabditis japonica Sequencing Consortium"/>
            <person name="Wilson R.K."/>
        </authorList>
    </citation>
    <scope>NUCLEOTIDE SEQUENCE [LARGE SCALE GENOMIC DNA]</scope>
    <source>
        <strain evidence="3">DF5081</strain>
    </source>
</reference>
<proteinExistence type="predicted"/>
<evidence type="ECO:0000256" key="1">
    <source>
        <dbReference type="SAM" id="MobiDB-lite"/>
    </source>
</evidence>
<sequence length="87" mass="9555">MLPSTSAATYKQPRRTCSSLDTACDARNANGVTTDKCPRPIDPDFKADSRETQSNEKERPVKKKKTTSTTRGTASRCDQPRLPTSGH</sequence>
<organism evidence="2 3">
    <name type="scientific">Caenorhabditis japonica</name>
    <dbReference type="NCBI Taxonomy" id="281687"/>
    <lineage>
        <taxon>Eukaryota</taxon>
        <taxon>Metazoa</taxon>
        <taxon>Ecdysozoa</taxon>
        <taxon>Nematoda</taxon>
        <taxon>Chromadorea</taxon>
        <taxon>Rhabditida</taxon>
        <taxon>Rhabditina</taxon>
        <taxon>Rhabditomorpha</taxon>
        <taxon>Rhabditoidea</taxon>
        <taxon>Rhabditidae</taxon>
        <taxon>Peloderinae</taxon>
        <taxon>Caenorhabditis</taxon>
    </lineage>
</organism>
<name>A0A8R1IPQ2_CAEJA</name>
<dbReference type="EnsemblMetazoa" id="CJA36415.1">
    <property type="protein sequence ID" value="CJA36415.1"/>
    <property type="gene ID" value="WBGene00212262"/>
</dbReference>
<feature type="compositionally biased region" description="Basic and acidic residues" evidence="1">
    <location>
        <begin position="36"/>
        <end position="59"/>
    </location>
</feature>
<dbReference type="AlphaFoldDB" id="A0A8R1IPQ2"/>
<protein>
    <submittedName>
        <fullName evidence="2">Uncharacterized protein</fullName>
    </submittedName>
</protein>
<accession>A0A8R1IPQ2</accession>
<reference evidence="2" key="2">
    <citation type="submission" date="2022-06" db="UniProtKB">
        <authorList>
            <consortium name="EnsemblMetazoa"/>
        </authorList>
    </citation>
    <scope>IDENTIFICATION</scope>
    <source>
        <strain evidence="2">DF5081</strain>
    </source>
</reference>
<dbReference type="Proteomes" id="UP000005237">
    <property type="component" value="Unassembled WGS sequence"/>
</dbReference>
<feature type="region of interest" description="Disordered" evidence="1">
    <location>
        <begin position="28"/>
        <end position="87"/>
    </location>
</feature>